<dbReference type="Pfam" id="PF00248">
    <property type="entry name" value="Aldo_ket_red"/>
    <property type="match status" value="1"/>
</dbReference>
<dbReference type="InterPro" id="IPR036812">
    <property type="entry name" value="NAD(P)_OxRdtase_dom_sf"/>
</dbReference>
<dbReference type="CDD" id="cd19152">
    <property type="entry name" value="AKR_AKR15A"/>
    <property type="match status" value="1"/>
</dbReference>
<dbReference type="OrthoDB" id="9768851at2"/>
<reference evidence="2 3" key="1">
    <citation type="submission" date="2016-07" db="EMBL/GenBank/DDBJ databases">
        <title>Draft genome sequence of Prauserella sp. YIM 121212, isolated from alkaline soil.</title>
        <authorList>
            <person name="Ruckert C."/>
            <person name="Albersmeier A."/>
            <person name="Jiang C.-L."/>
            <person name="Jiang Y."/>
            <person name="Kalinowski J."/>
            <person name="Schneider O."/>
            <person name="Winkler A."/>
            <person name="Zotchev S.B."/>
        </authorList>
    </citation>
    <scope>NUCLEOTIDE SEQUENCE [LARGE SCALE GENOMIC DNA]</scope>
    <source>
        <strain evidence="2 3">YIM 121212</strain>
    </source>
</reference>
<dbReference type="Proteomes" id="UP000247892">
    <property type="component" value="Unassembled WGS sequence"/>
</dbReference>
<dbReference type="SUPFAM" id="SSF51430">
    <property type="entry name" value="NAD(P)-linked oxidoreductase"/>
    <property type="match status" value="1"/>
</dbReference>
<evidence type="ECO:0000313" key="2">
    <source>
        <dbReference type="EMBL" id="PXY24491.1"/>
    </source>
</evidence>
<dbReference type="InterPro" id="IPR023210">
    <property type="entry name" value="NADP_OxRdtase_dom"/>
</dbReference>
<dbReference type="PANTHER" id="PTHR42686:SF1">
    <property type="entry name" value="GH17980P-RELATED"/>
    <property type="match status" value="1"/>
</dbReference>
<evidence type="ECO:0000313" key="3">
    <source>
        <dbReference type="Proteomes" id="UP000247892"/>
    </source>
</evidence>
<dbReference type="RefSeq" id="WP_110342562.1">
    <property type="nucleotide sequence ID" value="NZ_JBHVKT010000017.1"/>
</dbReference>
<accession>A0A318LEM1</accession>
<dbReference type="InterPro" id="IPR020471">
    <property type="entry name" value="AKR"/>
</dbReference>
<comment type="caution">
    <text evidence="2">The sequence shown here is derived from an EMBL/GenBank/DDBJ whole genome shotgun (WGS) entry which is preliminary data.</text>
</comment>
<dbReference type="AlphaFoldDB" id="A0A318LEM1"/>
<organism evidence="2 3">
    <name type="scientific">Prauserella flavalba</name>
    <dbReference type="NCBI Taxonomy" id="1477506"/>
    <lineage>
        <taxon>Bacteria</taxon>
        <taxon>Bacillati</taxon>
        <taxon>Actinomycetota</taxon>
        <taxon>Actinomycetes</taxon>
        <taxon>Pseudonocardiales</taxon>
        <taxon>Pseudonocardiaceae</taxon>
        <taxon>Prauserella</taxon>
    </lineage>
</organism>
<proteinExistence type="predicted"/>
<dbReference type="PANTHER" id="PTHR42686">
    <property type="entry name" value="GH17980P-RELATED"/>
    <property type="match status" value="1"/>
</dbReference>
<dbReference type="Gene3D" id="3.20.20.100">
    <property type="entry name" value="NADP-dependent oxidoreductase domain"/>
    <property type="match status" value="1"/>
</dbReference>
<keyword evidence="3" id="KW-1185">Reference proteome</keyword>
<evidence type="ECO:0000259" key="1">
    <source>
        <dbReference type="Pfam" id="PF00248"/>
    </source>
</evidence>
<sequence>MASPALGRFGLGTASLGNLYEPMSDETAHSVLAAAWDCGIRYFDTAPHYGLGLAERRLGAFLADKPREDYVVSTKVGRLLVPDPAGAGRLDDAHHYAVPAGHRRVWDFSADGVRRGLAASLERLGLDAVDIVYLHDPDEYDLAPALAEGVPAVAALREQGVVNAVGLGSKSTEALLAGARTGMLDLLMIAGRYTLLEQPALDAVLPECRARSAGVVNAAVFNSGLLATPVPSARSRYEYGTVPPAVLAKARAIADVCAAFGTDLPTAALHFSLRDPVVRTVVAGAASAREVRENHERLRSSVPDELWTTLRDKGLTRS</sequence>
<dbReference type="GO" id="GO:0005829">
    <property type="term" value="C:cytosol"/>
    <property type="evidence" value="ECO:0007669"/>
    <property type="project" value="TreeGrafter"/>
</dbReference>
<dbReference type="GO" id="GO:0016491">
    <property type="term" value="F:oxidoreductase activity"/>
    <property type="evidence" value="ECO:0007669"/>
    <property type="project" value="InterPro"/>
</dbReference>
<dbReference type="EMBL" id="MASU01000013">
    <property type="protein sequence ID" value="PXY24491.1"/>
    <property type="molecule type" value="Genomic_DNA"/>
</dbReference>
<protein>
    <submittedName>
        <fullName evidence="2">Aldo/keto reductase</fullName>
    </submittedName>
</protein>
<gene>
    <name evidence="2" type="ORF">BA062_30260</name>
</gene>
<feature type="domain" description="NADP-dependent oxidoreductase" evidence="1">
    <location>
        <begin position="10"/>
        <end position="310"/>
    </location>
</feature>
<name>A0A318LEM1_9PSEU</name>